<evidence type="ECO:0000313" key="2">
    <source>
        <dbReference type="EMBL" id="ANG64386.1"/>
    </source>
</evidence>
<keyword evidence="3" id="KW-1185">Reference proteome</keyword>
<reference evidence="3" key="1">
    <citation type="submission" date="2016-05" db="EMBL/GenBank/DDBJ databases">
        <authorList>
            <person name="Baek K."/>
            <person name="Yang S.-J."/>
        </authorList>
    </citation>
    <scope>NUCLEOTIDE SEQUENCE [LARGE SCALE GENOMIC DNA]</scope>
    <source>
        <strain evidence="3">ST58-10</strain>
    </source>
</reference>
<feature type="domain" description="UPF0261" evidence="1">
    <location>
        <begin position="2"/>
        <end position="98"/>
    </location>
</feature>
<dbReference type="KEGG" id="mars:A8C75_19200"/>
<dbReference type="EMBL" id="CP015839">
    <property type="protein sequence ID" value="ANG64386.1"/>
    <property type="molecule type" value="Genomic_DNA"/>
</dbReference>
<dbReference type="InterPro" id="IPR056778">
    <property type="entry name" value="UPF0261_C"/>
</dbReference>
<proteinExistence type="predicted"/>
<accession>A0A1A9F2D8</accession>
<sequence>MHNTALTAVRTERRELLALAEHMTRLIPDATGPVSFFIPLRGFSEHDSPRGHLHDPSLPPVFAAHLQSLRPSNLDLREFDFHINDHQFADTIVEQVVKYTKLCNTG</sequence>
<dbReference type="AlphaFoldDB" id="A0A1A9F2D8"/>
<evidence type="ECO:0000313" key="3">
    <source>
        <dbReference type="Proteomes" id="UP000078070"/>
    </source>
</evidence>
<dbReference type="STRING" id="1821621.A8C75_19200"/>
<reference evidence="2 3" key="2">
    <citation type="journal article" date="2018" name="Int. J. Syst. Evol. Microbiol.">
        <title>Marinobacterium aestuarii sp. nov., a benzene-degrading marine bacterium isolated from estuary sediment.</title>
        <authorList>
            <person name="Bae S.S."/>
            <person name="Jung J."/>
            <person name="Chung D."/>
            <person name="Baek K."/>
        </authorList>
    </citation>
    <scope>NUCLEOTIDE SEQUENCE [LARGE SCALE GENOMIC DNA]</scope>
    <source>
        <strain evidence="2 3">ST58-10</strain>
    </source>
</reference>
<dbReference type="Proteomes" id="UP000078070">
    <property type="component" value="Chromosome"/>
</dbReference>
<dbReference type="Pfam" id="PF23189">
    <property type="entry name" value="UPF0261_C"/>
    <property type="match status" value="1"/>
</dbReference>
<organism evidence="2 3">
    <name type="scientific">Marinobacterium aestuarii</name>
    <dbReference type="NCBI Taxonomy" id="1821621"/>
    <lineage>
        <taxon>Bacteria</taxon>
        <taxon>Pseudomonadati</taxon>
        <taxon>Pseudomonadota</taxon>
        <taxon>Gammaproteobacteria</taxon>
        <taxon>Oceanospirillales</taxon>
        <taxon>Oceanospirillaceae</taxon>
        <taxon>Marinobacterium</taxon>
    </lineage>
</organism>
<protein>
    <recommendedName>
        <fullName evidence="1">UPF0261 domain-containing protein</fullName>
    </recommendedName>
</protein>
<evidence type="ECO:0000259" key="1">
    <source>
        <dbReference type="Pfam" id="PF23189"/>
    </source>
</evidence>
<gene>
    <name evidence="2" type="ORF">A8C75_19200</name>
</gene>
<name>A0A1A9F2D8_9GAMM</name>
<dbReference type="Gene3D" id="3.40.50.12030">
    <property type="entry name" value="Uncharacterised protein family UPF0261, NC domain"/>
    <property type="match status" value="1"/>
</dbReference>